<dbReference type="Proteomes" id="UP000265566">
    <property type="component" value="Chromosome 3"/>
</dbReference>
<gene>
    <name evidence="1" type="ORF">MtrunA17_Chr3g0100531</name>
</gene>
<protein>
    <submittedName>
        <fullName evidence="1">Uncharacterized protein</fullName>
    </submittedName>
</protein>
<dbReference type="AlphaFoldDB" id="A0A396ITE9"/>
<organism evidence="1">
    <name type="scientific">Medicago truncatula</name>
    <name type="common">Barrel medic</name>
    <name type="synonym">Medicago tribuloides</name>
    <dbReference type="NCBI Taxonomy" id="3880"/>
    <lineage>
        <taxon>Eukaryota</taxon>
        <taxon>Viridiplantae</taxon>
        <taxon>Streptophyta</taxon>
        <taxon>Embryophyta</taxon>
        <taxon>Tracheophyta</taxon>
        <taxon>Spermatophyta</taxon>
        <taxon>Magnoliopsida</taxon>
        <taxon>eudicotyledons</taxon>
        <taxon>Gunneridae</taxon>
        <taxon>Pentapetalae</taxon>
        <taxon>rosids</taxon>
        <taxon>fabids</taxon>
        <taxon>Fabales</taxon>
        <taxon>Fabaceae</taxon>
        <taxon>Papilionoideae</taxon>
        <taxon>50 kb inversion clade</taxon>
        <taxon>NPAAA clade</taxon>
        <taxon>Hologalegina</taxon>
        <taxon>IRL clade</taxon>
        <taxon>Trifolieae</taxon>
        <taxon>Medicago</taxon>
    </lineage>
</organism>
<proteinExistence type="predicted"/>
<dbReference type="EMBL" id="PSQE01000003">
    <property type="protein sequence ID" value="RHN67235.1"/>
    <property type="molecule type" value="Genomic_DNA"/>
</dbReference>
<accession>A0A396ITE9</accession>
<evidence type="ECO:0000313" key="1">
    <source>
        <dbReference type="EMBL" id="RHN67235.1"/>
    </source>
</evidence>
<comment type="caution">
    <text evidence="1">The sequence shown here is derived from an EMBL/GenBank/DDBJ whole genome shotgun (WGS) entry which is preliminary data.</text>
</comment>
<name>A0A396ITE9_MEDTR</name>
<sequence length="44" mass="5380">MNINLEITVFFFFIKTLKYKRQEMSELIQQNDKGEPMKRKLESL</sequence>
<dbReference type="Gramene" id="rna15401">
    <property type="protein sequence ID" value="RHN67235.1"/>
    <property type="gene ID" value="gene15401"/>
</dbReference>
<reference evidence="1" key="1">
    <citation type="journal article" date="2018" name="Nat. Plants">
        <title>Whole-genome landscape of Medicago truncatula symbiotic genes.</title>
        <authorList>
            <person name="Pecrix Y."/>
            <person name="Gamas P."/>
            <person name="Carrere S."/>
        </authorList>
    </citation>
    <scope>NUCLEOTIDE SEQUENCE</scope>
    <source>
        <tissue evidence="1">Leaves</tissue>
    </source>
</reference>